<feature type="transmembrane region" description="Helical" evidence="10">
    <location>
        <begin position="232"/>
        <end position="251"/>
    </location>
</feature>
<evidence type="ECO:0000256" key="8">
    <source>
        <dbReference type="RuleBase" id="RU003793"/>
    </source>
</evidence>
<keyword evidence="9" id="KW-0808">Transferase</keyword>
<name>A0ABX0L4C4_9NEIS</name>
<dbReference type="PANTHER" id="PTHR30487">
    <property type="entry name" value="TYPE 4 PREPILIN-LIKE PROTEINS LEADER PEPTIDE-PROCESSING ENZYME"/>
    <property type="match status" value="1"/>
</dbReference>
<dbReference type="InterPro" id="IPR050882">
    <property type="entry name" value="Prepilin_peptidase/N-MTase"/>
</dbReference>
<evidence type="ECO:0000313" key="13">
    <source>
        <dbReference type="EMBL" id="NHQ88321.1"/>
    </source>
</evidence>
<evidence type="ECO:0000256" key="3">
    <source>
        <dbReference type="ARBA" id="ARBA00022475"/>
    </source>
</evidence>
<dbReference type="EC" id="2.1.1.-" evidence="9"/>
<dbReference type="Pfam" id="PF01478">
    <property type="entry name" value="Peptidase_A24"/>
    <property type="match status" value="1"/>
</dbReference>
<dbReference type="InterPro" id="IPR010627">
    <property type="entry name" value="Prepilin_pept_A24_N"/>
</dbReference>
<feature type="domain" description="Prepilin peptidase A24 N-terminal" evidence="12">
    <location>
        <begin position="18"/>
        <end position="126"/>
    </location>
</feature>
<evidence type="ECO:0000256" key="4">
    <source>
        <dbReference type="ARBA" id="ARBA00022519"/>
    </source>
</evidence>
<keyword evidence="14" id="KW-1185">Reference proteome</keyword>
<comment type="function">
    <text evidence="9">Plays an essential role in type IV pili and type II pseudopili formation by proteolytically removing the leader sequence from substrate proteins and subsequently monomethylating the alpha-amino group of the newly exposed N-terminal phenylalanine.</text>
</comment>
<comment type="catalytic activity">
    <reaction evidence="9">
        <text>Typically cleaves a -Gly-|-Phe- bond to release an N-terminal, basic peptide of 5-8 residues from type IV prepilin, and then N-methylates the new N-terminal amino group, the methyl donor being S-adenosyl-L-methionine.</text>
        <dbReference type="EC" id="3.4.23.43"/>
    </reaction>
</comment>
<feature type="transmembrane region" description="Helical" evidence="10">
    <location>
        <begin position="12"/>
        <end position="31"/>
    </location>
</feature>
<dbReference type="Proteomes" id="UP000712570">
    <property type="component" value="Unassembled WGS sequence"/>
</dbReference>
<accession>A0ABX0L4C4</accession>
<comment type="caution">
    <text evidence="13">The sequence shown here is derived from an EMBL/GenBank/DDBJ whole genome shotgun (WGS) entry which is preliminary data.</text>
</comment>
<comment type="similarity">
    <text evidence="2 8">Belongs to the peptidase A24 family.</text>
</comment>
<proteinExistence type="inferred from homology"/>
<reference evidence="13 14" key="1">
    <citation type="submission" date="2020-03" db="EMBL/GenBank/DDBJ databases">
        <title>Draft genome sequence of environmentally isolated violet-colored cultures.</title>
        <authorList>
            <person name="Wilson H.S."/>
        </authorList>
    </citation>
    <scope>NUCLEOTIDE SEQUENCE [LARGE SCALE GENOMIC DNA]</scope>
    <source>
        <strain evidence="13 14">HSC-16F04</strain>
    </source>
</reference>
<dbReference type="PANTHER" id="PTHR30487:SF0">
    <property type="entry name" value="PREPILIN LEADER PEPTIDASE_N-METHYLTRANSFERASE-RELATED"/>
    <property type="match status" value="1"/>
</dbReference>
<evidence type="ECO:0000259" key="12">
    <source>
        <dbReference type="Pfam" id="PF06750"/>
    </source>
</evidence>
<feature type="transmembrane region" description="Helical" evidence="10">
    <location>
        <begin position="113"/>
        <end position="143"/>
    </location>
</feature>
<keyword evidence="6 10" id="KW-1133">Transmembrane helix</keyword>
<evidence type="ECO:0000256" key="10">
    <source>
        <dbReference type="SAM" id="Phobius"/>
    </source>
</evidence>
<keyword evidence="7 10" id="KW-0472">Membrane</keyword>
<feature type="transmembrane region" description="Helical" evidence="10">
    <location>
        <begin position="163"/>
        <end position="196"/>
    </location>
</feature>
<evidence type="ECO:0000259" key="11">
    <source>
        <dbReference type="Pfam" id="PF01478"/>
    </source>
</evidence>
<feature type="domain" description="Prepilin type IV endopeptidase peptidase" evidence="11">
    <location>
        <begin position="137"/>
        <end position="245"/>
    </location>
</feature>
<feature type="transmembrane region" description="Helical" evidence="10">
    <location>
        <begin position="263"/>
        <end position="284"/>
    </location>
</feature>
<protein>
    <recommendedName>
        <fullName evidence="9">Prepilin leader peptidase/N-methyltransferase</fullName>
        <ecNumber evidence="9">2.1.1.-</ecNumber>
        <ecNumber evidence="9">3.4.23.43</ecNumber>
    </recommendedName>
</protein>
<organism evidence="13 14">
    <name type="scientific">Iodobacter violaceini</name>
    <dbReference type="NCBI Taxonomy" id="3044271"/>
    <lineage>
        <taxon>Bacteria</taxon>
        <taxon>Pseudomonadati</taxon>
        <taxon>Pseudomonadota</taxon>
        <taxon>Betaproteobacteria</taxon>
        <taxon>Neisseriales</taxon>
        <taxon>Chitinibacteraceae</taxon>
        <taxon>Iodobacter</taxon>
    </lineage>
</organism>
<evidence type="ECO:0000256" key="9">
    <source>
        <dbReference type="RuleBase" id="RU003794"/>
    </source>
</evidence>
<keyword evidence="4" id="KW-0997">Cell inner membrane</keyword>
<evidence type="ECO:0000256" key="5">
    <source>
        <dbReference type="ARBA" id="ARBA00022692"/>
    </source>
</evidence>
<keyword evidence="9" id="KW-0511">Multifunctional enzyme</keyword>
<evidence type="ECO:0000256" key="2">
    <source>
        <dbReference type="ARBA" id="ARBA00005801"/>
    </source>
</evidence>
<dbReference type="EC" id="3.4.23.43" evidence="9"/>
<dbReference type="EMBL" id="JAAOLX010000013">
    <property type="protein sequence ID" value="NHQ88321.1"/>
    <property type="molecule type" value="Genomic_DNA"/>
</dbReference>
<keyword evidence="9" id="KW-0378">Hydrolase</keyword>
<evidence type="ECO:0000256" key="7">
    <source>
        <dbReference type="ARBA" id="ARBA00023136"/>
    </source>
</evidence>
<keyword evidence="9" id="KW-0489">Methyltransferase</keyword>
<dbReference type="Gene3D" id="1.20.120.1220">
    <property type="match status" value="1"/>
</dbReference>
<dbReference type="InterPro" id="IPR014032">
    <property type="entry name" value="Peptidase_A24A_bac"/>
</dbReference>
<evidence type="ECO:0000313" key="14">
    <source>
        <dbReference type="Proteomes" id="UP000712570"/>
    </source>
</evidence>
<comment type="subcellular location">
    <subcellularLocation>
        <location evidence="1">Cell inner membrane</location>
        <topology evidence="1">Multi-pass membrane protein</topology>
    </subcellularLocation>
    <subcellularLocation>
        <location evidence="9">Cell membrane</location>
        <topology evidence="9">Multi-pass membrane protein</topology>
    </subcellularLocation>
</comment>
<evidence type="ECO:0000256" key="1">
    <source>
        <dbReference type="ARBA" id="ARBA00004429"/>
    </source>
</evidence>
<dbReference type="RefSeq" id="WP_166829949.1">
    <property type="nucleotide sequence ID" value="NZ_JAAOLX010000013.1"/>
</dbReference>
<keyword evidence="9" id="KW-0645">Protease</keyword>
<dbReference type="InterPro" id="IPR000045">
    <property type="entry name" value="Prepilin_IV_endopep_pep"/>
</dbReference>
<keyword evidence="3" id="KW-1003">Cell membrane</keyword>
<keyword evidence="5 9" id="KW-0812">Transmembrane</keyword>
<evidence type="ECO:0000256" key="6">
    <source>
        <dbReference type="ARBA" id="ARBA00022989"/>
    </source>
</evidence>
<sequence>MIELFLDSPAVFGGFLFVLGLLVGSFLNVVIHRIPKIMEQEFRQQCQMIDAPVDAPMPKVPTYNLIIPRSACPGCGHAISALENIPVISYLVLRGRCNACKTSISPRYPLIELLCAALTTIVGLHFGVTIAAIAAIMLTWSLISLVFIDADTYLLPDNITLPLLWLGLLFNLNNVFVPLDQAVIGAVAGYLVLWSVYWLFKLITKKEGMGYGDFKLLAALGAWFGWQALPSIILLSSISGAVIGIALAILAKRGMGKPMPFGPYLGIAGWLTLLLGSSLQQLIFNGVPA</sequence>
<dbReference type="PRINTS" id="PR00864">
    <property type="entry name" value="PREPILNPTASE"/>
</dbReference>
<gene>
    <name evidence="13" type="ORF">HA050_19665</name>
</gene>
<dbReference type="Pfam" id="PF06750">
    <property type="entry name" value="A24_N_bact"/>
    <property type="match status" value="1"/>
</dbReference>